<dbReference type="KEGG" id="rhs:A3Q41_04542"/>
<evidence type="ECO:0000313" key="2">
    <source>
        <dbReference type="Proteomes" id="UP000076038"/>
    </source>
</evidence>
<dbReference type="PATRIC" id="fig|1653479.3.peg.4597"/>
<evidence type="ECO:0000313" key="1">
    <source>
        <dbReference type="EMBL" id="AMY25813.1"/>
    </source>
</evidence>
<evidence type="ECO:0008006" key="3">
    <source>
        <dbReference type="Google" id="ProtNLM"/>
    </source>
</evidence>
<dbReference type="RefSeq" id="WP_032368213.1">
    <property type="nucleotide sequence ID" value="NZ_CAKKLU010000008.1"/>
</dbReference>
<dbReference type="Proteomes" id="UP000076038">
    <property type="component" value="Chromosome"/>
</dbReference>
<protein>
    <recommendedName>
        <fullName evidence="3">DUF5130 domain-containing protein</fullName>
    </recommendedName>
</protein>
<accession>A0A260TMW1</accession>
<gene>
    <name evidence="1" type="ORF">A3Q41_04542</name>
</gene>
<reference evidence="2" key="2">
    <citation type="submission" date="2016-04" db="EMBL/GenBank/DDBJ databases">
        <title>Complete Genome and Plasmid Sequences for Rhodococcus fascians D188 and Draft Sequences for Rhodococcus spp. Isolates PBTS 1 and PBTS 2.</title>
        <authorList>
            <person name="Stamer R."/>
            <person name="Vereecke D."/>
            <person name="Zhang Y."/>
            <person name="Schilkey F."/>
            <person name="Devitt N."/>
            <person name="Randall J."/>
        </authorList>
    </citation>
    <scope>NUCLEOTIDE SEQUENCE [LARGE SCALE GENOMIC DNA]</scope>
    <source>
        <strain evidence="2">PBTS2</strain>
    </source>
</reference>
<sequence length="159" mass="16628">MASGELVRGGDIREEDLPFGAALTASGRVSVAHEFGTPSPEHLPFATQDLVALDDALSEATRKTKIRFNIYVGDLGVDPAAGADSVFPGTPDAIRSVLIAVDPNRHALEIRTGKRVSNRATDRVAQLGVTAALGPFRDGNLIDGLVTSVRVMAASILAP</sequence>
<dbReference type="OrthoDB" id="3214027at2"/>
<proteinExistence type="predicted"/>
<dbReference type="InterPro" id="IPR033437">
    <property type="entry name" value="DUF5130"/>
</dbReference>
<organism evidence="1 2">
    <name type="scientific">Rhodococcoides fascians</name>
    <name type="common">Rhodococcus fascians</name>
    <dbReference type="NCBI Taxonomy" id="1828"/>
    <lineage>
        <taxon>Bacteria</taxon>
        <taxon>Bacillati</taxon>
        <taxon>Actinomycetota</taxon>
        <taxon>Actinomycetes</taxon>
        <taxon>Mycobacteriales</taxon>
        <taxon>Nocardiaceae</taxon>
        <taxon>Rhodococcoides</taxon>
    </lineage>
</organism>
<accession>A0A143QRK5</accession>
<dbReference type="GeneID" id="93554777"/>
<keyword evidence="2" id="KW-1185">Reference proteome</keyword>
<reference evidence="1 2" key="1">
    <citation type="journal article" date="2016" name="Genome Announc.">
        <title>Complete Genome and Plasmid Sequences for Rhodococcus fascians D188 and Draft Sequences for Rhodococcus Isolates PBTS 1 and PBTS 2.</title>
        <authorList>
            <person name="Stamler R.A."/>
            <person name="Vereecke D."/>
            <person name="Zhang Y."/>
            <person name="Schilkey F."/>
            <person name="Devitt N."/>
            <person name="Randall J.J."/>
        </authorList>
    </citation>
    <scope>NUCLEOTIDE SEQUENCE [LARGE SCALE GENOMIC DNA]</scope>
    <source>
        <strain evidence="1 2">PBTS2</strain>
    </source>
</reference>
<name>A0A143QRK5_RHOFA</name>
<dbReference type="EMBL" id="CP015220">
    <property type="protein sequence ID" value="AMY25813.1"/>
    <property type="molecule type" value="Genomic_DNA"/>
</dbReference>
<dbReference type="Pfam" id="PF17174">
    <property type="entry name" value="DUF5130"/>
    <property type="match status" value="1"/>
</dbReference>
<dbReference type="AlphaFoldDB" id="A0A143QRK5"/>